<dbReference type="GO" id="GO:0016853">
    <property type="term" value="F:isomerase activity"/>
    <property type="evidence" value="ECO:0007669"/>
    <property type="project" value="UniProtKB-KW"/>
</dbReference>
<dbReference type="Pfam" id="PF01261">
    <property type="entry name" value="AP_endonuc_2"/>
    <property type="match status" value="1"/>
</dbReference>
<dbReference type="RefSeq" id="WP_144562171.1">
    <property type="nucleotide sequence ID" value="NZ_VIVN01000001.1"/>
</dbReference>
<dbReference type="Proteomes" id="UP000319671">
    <property type="component" value="Unassembled WGS sequence"/>
</dbReference>
<comment type="caution">
    <text evidence="2">The sequence shown here is derived from an EMBL/GenBank/DDBJ whole genome shotgun (WGS) entry which is preliminary data.</text>
</comment>
<protein>
    <submittedName>
        <fullName evidence="2">Sugar phosphate isomerase/epimerase</fullName>
    </submittedName>
</protein>
<keyword evidence="2" id="KW-0413">Isomerase</keyword>
<evidence type="ECO:0000259" key="1">
    <source>
        <dbReference type="Pfam" id="PF01261"/>
    </source>
</evidence>
<feature type="domain" description="Xylose isomerase-like TIM barrel" evidence="1">
    <location>
        <begin position="34"/>
        <end position="278"/>
    </location>
</feature>
<dbReference type="InterPro" id="IPR050312">
    <property type="entry name" value="IolE/XylAMocC-like"/>
</dbReference>
<organism evidence="2 3">
    <name type="scientific">Neobacillus bataviensis</name>
    <dbReference type="NCBI Taxonomy" id="220685"/>
    <lineage>
        <taxon>Bacteria</taxon>
        <taxon>Bacillati</taxon>
        <taxon>Bacillota</taxon>
        <taxon>Bacilli</taxon>
        <taxon>Bacillales</taxon>
        <taxon>Bacillaceae</taxon>
        <taxon>Neobacillus</taxon>
    </lineage>
</organism>
<dbReference type="InterPro" id="IPR013022">
    <property type="entry name" value="Xyl_isomerase-like_TIM-brl"/>
</dbReference>
<name>A0A561DYS4_9BACI</name>
<dbReference type="SUPFAM" id="SSF51658">
    <property type="entry name" value="Xylose isomerase-like"/>
    <property type="match status" value="1"/>
</dbReference>
<gene>
    <name evidence="2" type="ORF">FB550_101522</name>
</gene>
<proteinExistence type="predicted"/>
<dbReference type="PANTHER" id="PTHR12110">
    <property type="entry name" value="HYDROXYPYRUVATE ISOMERASE"/>
    <property type="match status" value="1"/>
</dbReference>
<accession>A0A561DYS4</accession>
<reference evidence="2 3" key="1">
    <citation type="submission" date="2019-06" db="EMBL/GenBank/DDBJ databases">
        <title>Sorghum-associated microbial communities from plants grown in Nebraska, USA.</title>
        <authorList>
            <person name="Schachtman D."/>
        </authorList>
    </citation>
    <scope>NUCLEOTIDE SEQUENCE [LARGE SCALE GENOMIC DNA]</scope>
    <source>
        <strain evidence="2 3">2482</strain>
    </source>
</reference>
<dbReference type="AlphaFoldDB" id="A0A561DYS4"/>
<keyword evidence="3" id="KW-1185">Reference proteome</keyword>
<dbReference type="PANTHER" id="PTHR12110:SF53">
    <property type="entry name" value="BLR5974 PROTEIN"/>
    <property type="match status" value="1"/>
</dbReference>
<evidence type="ECO:0000313" key="2">
    <source>
        <dbReference type="EMBL" id="TWE08496.1"/>
    </source>
</evidence>
<evidence type="ECO:0000313" key="3">
    <source>
        <dbReference type="Proteomes" id="UP000319671"/>
    </source>
</evidence>
<dbReference type="InterPro" id="IPR036237">
    <property type="entry name" value="Xyl_isomerase-like_sf"/>
</dbReference>
<sequence>MNNEARNLSKPKRGVSLYSYAGEFGVTMTLENMFAEMNDIGAKGLEILANSHIEGYPSPSEEWLETWDRLIEKYNIVPAEYGHWVDSRLYEGRNLTSEESLQMLERDFKLANRLGFTILRTKLGVIDDNLTPVENWREFIKMALPLAEQYNVRMCPEIHAPTLLKSKMVDDYVEFIKETGTKYFGLNIDFGVFETQALPASEWGPDDFIMPPSEHSPVEDIIPLLPYVYCCHAKFVKMSDDFQEMTIPYEKIIKTLIEHNWDGYMVSEYEGPNKDVTGYASEQIRKQHVMMKRILGE</sequence>
<dbReference type="Gene3D" id="3.20.20.150">
    <property type="entry name" value="Divalent-metal-dependent TIM barrel enzymes"/>
    <property type="match status" value="1"/>
</dbReference>
<dbReference type="EMBL" id="VIVN01000001">
    <property type="protein sequence ID" value="TWE08496.1"/>
    <property type="molecule type" value="Genomic_DNA"/>
</dbReference>